<comment type="caution">
    <text evidence="2">The sequence shown here is derived from an EMBL/GenBank/DDBJ whole genome shotgun (WGS) entry which is preliminary data.</text>
</comment>
<proteinExistence type="predicted"/>
<sequence>MWNHKGAILIETLVSIFIISVILMSYIPIYSQVVKEKEQRKMYDQAIILARKEMEETQLTLVSSTKQIDSYLVEVKVSSYLENILELKVTVKWEELGLGKQRQVVLRKLIYSPT</sequence>
<dbReference type="OrthoDB" id="9906515at2"/>
<dbReference type="EMBL" id="LSKU01000001">
    <property type="protein sequence ID" value="KXG43249.1"/>
    <property type="molecule type" value="Genomic_DNA"/>
</dbReference>
<dbReference type="Proteomes" id="UP000070352">
    <property type="component" value="Unassembled WGS sequence"/>
</dbReference>
<name>A0A135L2W7_9BACI</name>
<gene>
    <name evidence="2" type="ORF">U473_03885</name>
</gene>
<organism evidence="2 3">
    <name type="scientific">Tepidibacillus decaturensis</name>
    <dbReference type="NCBI Taxonomy" id="1413211"/>
    <lineage>
        <taxon>Bacteria</taxon>
        <taxon>Bacillati</taxon>
        <taxon>Bacillota</taxon>
        <taxon>Bacilli</taxon>
        <taxon>Bacillales</taxon>
        <taxon>Bacillaceae</taxon>
        <taxon>Tepidibacillus</taxon>
    </lineage>
</organism>
<dbReference type="RefSeq" id="WP_068723522.1">
    <property type="nucleotide sequence ID" value="NZ_LSKU01000001.1"/>
</dbReference>
<protein>
    <recommendedName>
        <fullName evidence="4">Prepilin-type N-terminal cleavage/methylation domain-containing protein</fullName>
    </recommendedName>
</protein>
<feature type="transmembrane region" description="Helical" evidence="1">
    <location>
        <begin position="6"/>
        <end position="30"/>
    </location>
</feature>
<evidence type="ECO:0000256" key="1">
    <source>
        <dbReference type="SAM" id="Phobius"/>
    </source>
</evidence>
<keyword evidence="1" id="KW-0472">Membrane</keyword>
<evidence type="ECO:0008006" key="4">
    <source>
        <dbReference type="Google" id="ProtNLM"/>
    </source>
</evidence>
<evidence type="ECO:0000313" key="2">
    <source>
        <dbReference type="EMBL" id="KXG43249.1"/>
    </source>
</evidence>
<evidence type="ECO:0000313" key="3">
    <source>
        <dbReference type="Proteomes" id="UP000070352"/>
    </source>
</evidence>
<keyword evidence="1" id="KW-1133">Transmembrane helix</keyword>
<dbReference type="AlphaFoldDB" id="A0A135L2W7"/>
<dbReference type="STRING" id="1413211.U473_03885"/>
<reference evidence="2 3" key="1">
    <citation type="submission" date="2016-02" db="EMBL/GenBank/DDBJ databases">
        <title>Draft Genome for Tepidibacillus decaturensis nov. sp. Strain Z9, an Anaerobic, Moderately Thermophilic and Heterotrophic Bacterium from Deep Subsurface of the Illinois Basin, USA.</title>
        <authorList>
            <person name="Dong Y."/>
            <person name="Chang J.Y."/>
            <person name="Sanford R."/>
            <person name="Fouke B.W."/>
        </authorList>
    </citation>
    <scope>NUCLEOTIDE SEQUENCE [LARGE SCALE GENOMIC DNA]</scope>
    <source>
        <strain evidence="2 3">Z9</strain>
    </source>
</reference>
<keyword evidence="3" id="KW-1185">Reference proteome</keyword>
<keyword evidence="1" id="KW-0812">Transmembrane</keyword>
<accession>A0A135L2W7</accession>